<reference evidence="4 5" key="1">
    <citation type="submission" date="2020-08" db="EMBL/GenBank/DDBJ databases">
        <title>Sequencing the genomes of 1000 actinobacteria strains.</title>
        <authorList>
            <person name="Klenk H.-P."/>
        </authorList>
    </citation>
    <scope>NUCLEOTIDE SEQUENCE [LARGE SCALE GENOMIC DNA]</scope>
    <source>
        <strain evidence="4 5">DSM 28796</strain>
    </source>
</reference>
<keyword evidence="1" id="KW-0732">Signal</keyword>
<evidence type="ECO:0000313" key="4">
    <source>
        <dbReference type="EMBL" id="MBB5833174.1"/>
    </source>
</evidence>
<feature type="region of interest" description="Disordered" evidence="2">
    <location>
        <begin position="1"/>
        <end position="99"/>
    </location>
</feature>
<proteinExistence type="predicted"/>
<feature type="region of interest" description="Disordered" evidence="2">
    <location>
        <begin position="137"/>
        <end position="204"/>
    </location>
</feature>
<keyword evidence="3" id="KW-1133">Transmembrane helix</keyword>
<dbReference type="AlphaFoldDB" id="A0A841AJF4"/>
<name>A0A841AJF4_9MICO</name>
<dbReference type="Gene3D" id="2.60.40.1240">
    <property type="match status" value="1"/>
</dbReference>
<dbReference type="InterPro" id="IPR029050">
    <property type="entry name" value="Immunoprotect_excell_Ig-like"/>
</dbReference>
<feature type="transmembrane region" description="Helical" evidence="3">
    <location>
        <begin position="106"/>
        <end position="131"/>
    </location>
</feature>
<sequence length="344" mass="35569">MSQPPQNGWGQPQPEDPYGQQSGNGGYGQDPQGYGQQNYGQQGYEQQGYGQGSPAGGYSAQSAGGYGQPSPNGSYGQDQGFAPSFGNEGQQNFAPQGGAPKKSIKVPIIVCAGCAVLALLLILVGGGIFLLGMGGGGSGGGDETTTAQSSTDEATTDEATTDEATTDEATTEAPTTDEATTEAPTTDEATAAASGDGKGTQDAPYALGETFTVEDGEGGTFDISLGEVNWDATDEVMGFYDGNEQPGDDETYVVVPITVTYHGDDSAEPGLMTIASYVSNAGNSYDEPGAYVENSWLNIGTLRDGGTATWDLAFIVPKDQVQDGYFTVRPMWNFSADDVWVDAS</sequence>
<protein>
    <recommendedName>
        <fullName evidence="6">DUF4352 domain-containing protein</fullName>
    </recommendedName>
</protein>
<gene>
    <name evidence="4" type="ORF">HNR70_002987</name>
</gene>
<evidence type="ECO:0000313" key="5">
    <source>
        <dbReference type="Proteomes" id="UP000588158"/>
    </source>
</evidence>
<accession>A0A841AJF4</accession>
<feature type="compositionally biased region" description="Low complexity" evidence="2">
    <location>
        <begin position="1"/>
        <end position="21"/>
    </location>
</feature>
<feature type="compositionally biased region" description="Low complexity" evidence="2">
    <location>
        <begin position="29"/>
        <end position="48"/>
    </location>
</feature>
<comment type="caution">
    <text evidence="4">The sequence shown here is derived from an EMBL/GenBank/DDBJ whole genome shotgun (WGS) entry which is preliminary data.</text>
</comment>
<evidence type="ECO:0000256" key="1">
    <source>
        <dbReference type="ARBA" id="ARBA00022729"/>
    </source>
</evidence>
<dbReference type="EMBL" id="JACHLZ010000001">
    <property type="protein sequence ID" value="MBB5833174.1"/>
    <property type="molecule type" value="Genomic_DNA"/>
</dbReference>
<feature type="compositionally biased region" description="Acidic residues" evidence="2">
    <location>
        <begin position="154"/>
        <end position="170"/>
    </location>
</feature>
<keyword evidence="3" id="KW-0472">Membrane</keyword>
<feature type="compositionally biased region" description="Low complexity" evidence="2">
    <location>
        <begin position="171"/>
        <end position="193"/>
    </location>
</feature>
<evidence type="ECO:0000256" key="2">
    <source>
        <dbReference type="SAM" id="MobiDB-lite"/>
    </source>
</evidence>
<keyword evidence="3" id="KW-0812">Transmembrane</keyword>
<evidence type="ECO:0008006" key="6">
    <source>
        <dbReference type="Google" id="ProtNLM"/>
    </source>
</evidence>
<dbReference type="Proteomes" id="UP000588158">
    <property type="component" value="Unassembled WGS sequence"/>
</dbReference>
<evidence type="ECO:0000256" key="3">
    <source>
        <dbReference type="SAM" id="Phobius"/>
    </source>
</evidence>
<dbReference type="RefSeq" id="WP_221421151.1">
    <property type="nucleotide sequence ID" value="NZ_JACHLZ010000001.1"/>
</dbReference>
<organism evidence="4 5">
    <name type="scientific">Brachybacterium aquaticum</name>
    <dbReference type="NCBI Taxonomy" id="1432564"/>
    <lineage>
        <taxon>Bacteria</taxon>
        <taxon>Bacillati</taxon>
        <taxon>Actinomycetota</taxon>
        <taxon>Actinomycetes</taxon>
        <taxon>Micrococcales</taxon>
        <taxon>Dermabacteraceae</taxon>
        <taxon>Brachybacterium</taxon>
    </lineage>
</organism>
<keyword evidence="5" id="KW-1185">Reference proteome</keyword>